<dbReference type="EMBL" id="JAGMWT010000011">
    <property type="protein sequence ID" value="KAH7119971.1"/>
    <property type="molecule type" value="Genomic_DNA"/>
</dbReference>
<protein>
    <submittedName>
        <fullName evidence="1">Uncharacterized protein</fullName>
    </submittedName>
</protein>
<reference evidence="1" key="1">
    <citation type="journal article" date="2021" name="Nat. Commun.">
        <title>Genetic determinants of endophytism in the Arabidopsis root mycobiome.</title>
        <authorList>
            <person name="Mesny F."/>
            <person name="Miyauchi S."/>
            <person name="Thiergart T."/>
            <person name="Pickel B."/>
            <person name="Atanasova L."/>
            <person name="Karlsson M."/>
            <person name="Huettel B."/>
            <person name="Barry K.W."/>
            <person name="Haridas S."/>
            <person name="Chen C."/>
            <person name="Bauer D."/>
            <person name="Andreopoulos W."/>
            <person name="Pangilinan J."/>
            <person name="LaButti K."/>
            <person name="Riley R."/>
            <person name="Lipzen A."/>
            <person name="Clum A."/>
            <person name="Drula E."/>
            <person name="Henrissat B."/>
            <person name="Kohler A."/>
            <person name="Grigoriev I.V."/>
            <person name="Martin F.M."/>
            <person name="Hacquard S."/>
        </authorList>
    </citation>
    <scope>NUCLEOTIDE SEQUENCE</scope>
    <source>
        <strain evidence="1">MPI-CAGE-CH-0243</strain>
    </source>
</reference>
<comment type="caution">
    <text evidence="1">The sequence shown here is derived from an EMBL/GenBank/DDBJ whole genome shotgun (WGS) entry which is preliminary data.</text>
</comment>
<gene>
    <name evidence="1" type="ORF">B0J11DRAFT_508754</name>
</gene>
<sequence>MRIHPRLAVDAVPCNVTVVTSDENVSMRQNKDFSYLSVIRPSLPHDQIAFTLNSKEKMIHVRKIFGILESLMPGRNRINDMMECWDPENRVLSRPVGVPAPDYLVVTLEVDDWSSSFTVILQCRPYMDIVKPMAVAMCNDERTRTHIPNRMFMIFQEQNSRPSGMVGINTFLLNTACGKRLIHIKNYGAKLLERVIYEVDISTSVASISERSSGPSLEIWSENETDGSAVVREC</sequence>
<organism evidence="1 2">
    <name type="scientific">Dendryphion nanum</name>
    <dbReference type="NCBI Taxonomy" id="256645"/>
    <lineage>
        <taxon>Eukaryota</taxon>
        <taxon>Fungi</taxon>
        <taxon>Dikarya</taxon>
        <taxon>Ascomycota</taxon>
        <taxon>Pezizomycotina</taxon>
        <taxon>Dothideomycetes</taxon>
        <taxon>Pleosporomycetidae</taxon>
        <taxon>Pleosporales</taxon>
        <taxon>Torulaceae</taxon>
        <taxon>Dendryphion</taxon>
    </lineage>
</organism>
<evidence type="ECO:0000313" key="2">
    <source>
        <dbReference type="Proteomes" id="UP000700596"/>
    </source>
</evidence>
<proteinExistence type="predicted"/>
<name>A0A9P9IGP1_9PLEO</name>
<dbReference type="Proteomes" id="UP000700596">
    <property type="component" value="Unassembled WGS sequence"/>
</dbReference>
<dbReference type="AlphaFoldDB" id="A0A9P9IGP1"/>
<keyword evidence="2" id="KW-1185">Reference proteome</keyword>
<accession>A0A9P9IGP1</accession>
<evidence type="ECO:0000313" key="1">
    <source>
        <dbReference type="EMBL" id="KAH7119971.1"/>
    </source>
</evidence>